<comment type="subunit">
    <text evidence="5 17">Homodimer.</text>
</comment>
<feature type="binding site" evidence="17">
    <location>
        <position position="86"/>
    </location>
    <ligand>
        <name>Mg(2+)</name>
        <dbReference type="ChEBI" id="CHEBI:18420"/>
        <label>1</label>
    </ligand>
</feature>
<evidence type="ECO:0000256" key="3">
    <source>
        <dbReference type="ARBA" id="ARBA00005189"/>
    </source>
</evidence>
<feature type="transmembrane region" description="Helical" evidence="17">
    <location>
        <begin position="113"/>
        <end position="134"/>
    </location>
</feature>
<feature type="binding site" evidence="17">
    <location>
        <position position="73"/>
    </location>
    <ligand>
        <name>a CDP-1,2-diacyl-sn-glycerol</name>
        <dbReference type="ChEBI" id="CHEBI:58332"/>
    </ligand>
</feature>
<feature type="active site" description="Proton acceptor" evidence="17">
    <location>
        <position position="90"/>
    </location>
</feature>
<dbReference type="EMBL" id="JAIXCQ010000007">
    <property type="protein sequence ID" value="MCA5894024.1"/>
    <property type="molecule type" value="Genomic_DNA"/>
</dbReference>
<feature type="binding site" evidence="17">
    <location>
        <begin position="28"/>
        <end position="31"/>
    </location>
    <ligand>
        <name>a CDP-1,2-diacyl-sn-glycerol</name>
        <dbReference type="ChEBI" id="CHEBI:58332"/>
    </ligand>
</feature>
<feature type="transmembrane region" description="Helical" evidence="17">
    <location>
        <begin position="155"/>
        <end position="172"/>
    </location>
</feature>
<evidence type="ECO:0000256" key="19">
    <source>
        <dbReference type="SAM" id="MobiDB-lite"/>
    </source>
</evidence>
<keyword evidence="10 17" id="KW-0460">Magnesium</keyword>
<evidence type="ECO:0000256" key="2">
    <source>
        <dbReference type="ARBA" id="ARBA00004805"/>
    </source>
</evidence>
<name>A0ABS7ZK65_9MICO</name>
<dbReference type="Pfam" id="PF01066">
    <property type="entry name" value="CDP-OH_P_transf"/>
    <property type="match status" value="1"/>
</dbReference>
<protein>
    <recommendedName>
        <fullName evidence="14 17">Phosphatidylinositol phosphate synthase</fullName>
        <shortName evidence="17">PIP synthase</shortName>
        <ecNumber evidence="17">2.7.8.-</ecNumber>
    </recommendedName>
    <alternativeName>
        <fullName evidence="15 17">CDP-diacylglycerol--D-myo-inositol-3-phosphate 3-phosphatidyltransferase</fullName>
    </alternativeName>
</protein>
<evidence type="ECO:0000256" key="10">
    <source>
        <dbReference type="ARBA" id="ARBA00022842"/>
    </source>
</evidence>
<evidence type="ECO:0000256" key="17">
    <source>
        <dbReference type="HAMAP-Rule" id="MF_02241"/>
    </source>
</evidence>
<accession>A0ABS7ZK65</accession>
<dbReference type="NCBIfam" id="NF045883">
    <property type="entry name" value="PIPSynth"/>
    <property type="match status" value="1"/>
</dbReference>
<comment type="cofactor">
    <cofactor evidence="17">
        <name>Mg(2+)</name>
        <dbReference type="ChEBI" id="CHEBI:18420"/>
    </cofactor>
    <text evidence="17">Contains a di-nuclear catalytic Mg(2+) center.</text>
</comment>
<evidence type="ECO:0000313" key="20">
    <source>
        <dbReference type="EMBL" id="MCA5894024.1"/>
    </source>
</evidence>
<dbReference type="Gene3D" id="1.20.120.1760">
    <property type="match status" value="1"/>
</dbReference>
<feature type="region of interest" description="Disordered" evidence="19">
    <location>
        <begin position="205"/>
        <end position="237"/>
    </location>
</feature>
<keyword evidence="9 17" id="KW-0479">Metal-binding</keyword>
<keyword evidence="6 17" id="KW-1003">Cell membrane</keyword>
<sequence length="237" mass="24307">MFGRLRAAMQRLFTPPARLLLRWGVSPDAVTVAGTVVVSALALSLLPTGHLLLGGVLIGLFALADSLDGVMARLSGRSGPWGAFLDSTLDRISDGAVFAGLTLWFVLHPQTPFATWGTVASLACLVLGSVVPYARARGESVGANAAVGIAERTDRLVIALVAVAFTQIGLPWVVSVSALSLLALASAITVVQRVLTVRTQLLARAPGSAAAPPSGPARPGDPARPGNPARPADPTEA</sequence>
<evidence type="ECO:0000256" key="7">
    <source>
        <dbReference type="ARBA" id="ARBA00022679"/>
    </source>
</evidence>
<keyword evidence="17" id="KW-0443">Lipid metabolism</keyword>
<comment type="similarity">
    <text evidence="4 17 18">Belongs to the CDP-alcohol phosphatidyltransferase class-I family.</text>
</comment>
<proteinExistence type="inferred from homology"/>
<feature type="binding site" evidence="17">
    <location>
        <position position="68"/>
    </location>
    <ligand>
        <name>Mg(2+)</name>
        <dbReference type="ChEBI" id="CHEBI:18420"/>
        <label>1</label>
    </ligand>
</feature>
<keyword evidence="11 17" id="KW-1133">Transmembrane helix</keyword>
<keyword evidence="8 17" id="KW-0812">Transmembrane</keyword>
<dbReference type="Proteomes" id="UP001319870">
    <property type="component" value="Unassembled WGS sequence"/>
</dbReference>
<reference evidence="20 21" key="1">
    <citation type="submission" date="2021-09" db="EMBL/GenBank/DDBJ databases">
        <title>Isoptericola luteus sp. nov., a novel bacterium isolated from Harbin, the capital city of Heilongjiang province.</title>
        <authorList>
            <person name="Li J."/>
        </authorList>
    </citation>
    <scope>NUCLEOTIDE SEQUENCE [LARGE SCALE GENOMIC DNA]</scope>
    <source>
        <strain evidence="20 21">NEAU-Y5</strain>
    </source>
</reference>
<evidence type="ECO:0000256" key="5">
    <source>
        <dbReference type="ARBA" id="ARBA00011738"/>
    </source>
</evidence>
<evidence type="ECO:0000256" key="8">
    <source>
        <dbReference type="ARBA" id="ARBA00022692"/>
    </source>
</evidence>
<evidence type="ECO:0000256" key="4">
    <source>
        <dbReference type="ARBA" id="ARBA00010441"/>
    </source>
</evidence>
<comment type="subcellular location">
    <subcellularLocation>
        <location evidence="1 17">Cell membrane</location>
        <topology evidence="1 17">Multi-pass membrane protein</topology>
    </subcellularLocation>
</comment>
<gene>
    <name evidence="20" type="ORF">LEP48_11795</name>
</gene>
<comment type="function">
    <text evidence="17">Catalyzes the conjugation of the 1'-hydroxyl group of D-myo-inositol-3-phosphate (also named L-myo-inositol-1-phosphate) with a lipid tail of cytidine diphosphate diacylglycerol (CDP-DAG), forming phosphatidylinositol phosphate (PIP) and CMP. PIP is a precursor of phosphatidylinositol (PI) which is an essential lipid required for cell wall formation.</text>
</comment>
<keyword evidence="17" id="KW-0594">Phospholipid biosynthesis</keyword>
<dbReference type="HAMAP" id="MF_02241">
    <property type="entry name" value="PIP_synthase"/>
    <property type="match status" value="1"/>
</dbReference>
<feature type="binding site" evidence="17">
    <location>
        <position position="90"/>
    </location>
    <ligand>
        <name>Mg(2+)</name>
        <dbReference type="ChEBI" id="CHEBI:18420"/>
        <label>2</label>
    </ligand>
</feature>
<evidence type="ECO:0000256" key="15">
    <source>
        <dbReference type="ARBA" id="ARBA00033137"/>
    </source>
</evidence>
<evidence type="ECO:0000256" key="1">
    <source>
        <dbReference type="ARBA" id="ARBA00004651"/>
    </source>
</evidence>
<evidence type="ECO:0000256" key="9">
    <source>
        <dbReference type="ARBA" id="ARBA00022723"/>
    </source>
</evidence>
<evidence type="ECO:0000256" key="12">
    <source>
        <dbReference type="ARBA" id="ARBA00023136"/>
    </source>
</evidence>
<organism evidence="20 21">
    <name type="scientific">Isoptericola luteus</name>
    <dbReference type="NCBI Taxonomy" id="2879484"/>
    <lineage>
        <taxon>Bacteria</taxon>
        <taxon>Bacillati</taxon>
        <taxon>Actinomycetota</taxon>
        <taxon>Actinomycetes</taxon>
        <taxon>Micrococcales</taxon>
        <taxon>Promicromonosporaceae</taxon>
        <taxon>Isoptericola</taxon>
    </lineage>
</organism>
<keyword evidence="7 17" id="KW-0808">Transferase</keyword>
<keyword evidence="12 17" id="KW-0472">Membrane</keyword>
<dbReference type="InterPro" id="IPR048254">
    <property type="entry name" value="CDP_ALCOHOL_P_TRANSF_CS"/>
</dbReference>
<dbReference type="EC" id="2.7.8.-" evidence="17"/>
<feature type="binding site" evidence="17">
    <location>
        <position position="65"/>
    </location>
    <ligand>
        <name>Mg(2+)</name>
        <dbReference type="ChEBI" id="CHEBI:18420"/>
        <label>2</label>
    </ligand>
</feature>
<feature type="binding site" evidence="17">
    <location>
        <position position="69"/>
    </location>
    <ligand>
        <name>a CDP-1,2-diacyl-sn-glycerol</name>
        <dbReference type="ChEBI" id="CHEBI:58332"/>
    </ligand>
</feature>
<dbReference type="InterPro" id="IPR044268">
    <property type="entry name" value="PIP_synthase_PgsA1"/>
</dbReference>
<evidence type="ECO:0000256" key="16">
    <source>
        <dbReference type="ARBA" id="ARBA00048865"/>
    </source>
</evidence>
<comment type="catalytic activity">
    <reaction evidence="16 17">
        <text>a CDP-1,2-diacyl-sn-glycerol + 1D-myo-inositol 3-phosphate = a 1,2-diacyl-sn-glycero-3-phospho-(1D-myo-inositol-3-phosphate) + CMP + H(+)</text>
        <dbReference type="Rhea" id="RHEA:60504"/>
        <dbReference type="ChEBI" id="CHEBI:15378"/>
        <dbReference type="ChEBI" id="CHEBI:58088"/>
        <dbReference type="ChEBI" id="CHEBI:58332"/>
        <dbReference type="ChEBI" id="CHEBI:58401"/>
        <dbReference type="ChEBI" id="CHEBI:60377"/>
    </reaction>
</comment>
<keyword evidence="17" id="KW-1208">Phospholipid metabolism</keyword>
<dbReference type="PROSITE" id="PS00379">
    <property type="entry name" value="CDP_ALCOHOL_P_TRANSF"/>
    <property type="match status" value="1"/>
</dbReference>
<evidence type="ECO:0000256" key="14">
    <source>
        <dbReference type="ARBA" id="ARBA00024082"/>
    </source>
</evidence>
<dbReference type="RefSeq" id="WP_225565781.1">
    <property type="nucleotide sequence ID" value="NZ_JAIXCQ010000007.1"/>
</dbReference>
<feature type="binding site" evidence="17">
    <location>
        <position position="86"/>
    </location>
    <ligand>
        <name>Mg(2+)</name>
        <dbReference type="ChEBI" id="CHEBI:18420"/>
        <label>2</label>
    </ligand>
</feature>
<evidence type="ECO:0000256" key="6">
    <source>
        <dbReference type="ARBA" id="ARBA00022475"/>
    </source>
</evidence>
<comment type="pathway">
    <text evidence="2 17">Phospholipid metabolism; phosphatidylinositol phosphate biosynthesis.</text>
</comment>
<dbReference type="InterPro" id="IPR043130">
    <property type="entry name" value="CDP-OH_PTrfase_TM_dom"/>
</dbReference>
<feature type="binding site" evidence="17">
    <location>
        <position position="65"/>
    </location>
    <ligand>
        <name>Mg(2+)</name>
        <dbReference type="ChEBI" id="CHEBI:18420"/>
        <label>1</label>
    </ligand>
</feature>
<evidence type="ECO:0000256" key="18">
    <source>
        <dbReference type="RuleBase" id="RU003750"/>
    </source>
</evidence>
<evidence type="ECO:0000256" key="11">
    <source>
        <dbReference type="ARBA" id="ARBA00022989"/>
    </source>
</evidence>
<comment type="catalytic activity">
    <reaction evidence="13 17">
        <text>1,2-di-(9Z-octadecenoyl)-sn-glycero-3-cytidine-5'-diphosphate + 1D-myo-inositol 3-phosphate = 1,2-di-(9Z-octadecenoyl)-sn-glycero-3-phospho-(1D-myo-inositol-3-phosphate) + CMP + H(+)</text>
        <dbReference type="Rhea" id="RHEA:61216"/>
        <dbReference type="ChEBI" id="CHEBI:15378"/>
        <dbReference type="ChEBI" id="CHEBI:58401"/>
        <dbReference type="ChEBI" id="CHEBI:60377"/>
        <dbReference type="ChEBI" id="CHEBI:85356"/>
        <dbReference type="ChEBI" id="CHEBI:144472"/>
    </reaction>
</comment>
<evidence type="ECO:0000256" key="13">
    <source>
        <dbReference type="ARBA" id="ARBA00023935"/>
    </source>
</evidence>
<evidence type="ECO:0000313" key="21">
    <source>
        <dbReference type="Proteomes" id="UP001319870"/>
    </source>
</evidence>
<comment type="caution">
    <text evidence="20">The sequence shown here is derived from an EMBL/GenBank/DDBJ whole genome shotgun (WGS) entry which is preliminary data.</text>
</comment>
<comment type="pathway">
    <text evidence="3">Lipid metabolism.</text>
</comment>
<comment type="caution">
    <text evidence="17">Lacks conserved residue(s) required for the propagation of feature annotation.</text>
</comment>
<feature type="transmembrane region" description="Helical" evidence="17">
    <location>
        <begin position="49"/>
        <end position="67"/>
    </location>
</feature>
<dbReference type="InterPro" id="IPR000462">
    <property type="entry name" value="CDP-OH_P_trans"/>
</dbReference>
<keyword evidence="17" id="KW-0444">Lipid biosynthesis</keyword>
<keyword evidence="21" id="KW-1185">Reference proteome</keyword>